<evidence type="ECO:0000259" key="20">
    <source>
        <dbReference type="Pfam" id="PF01406"/>
    </source>
</evidence>
<dbReference type="InterPro" id="IPR001216">
    <property type="entry name" value="P-phosphate_BS"/>
</dbReference>
<feature type="domain" description="Cysteinyl-tRNA ligase anticodon binding" evidence="21">
    <location>
        <begin position="708"/>
        <end position="749"/>
    </location>
</feature>
<dbReference type="PANTHER" id="PTHR10314">
    <property type="entry name" value="CYSTATHIONINE BETA-SYNTHASE"/>
    <property type="match status" value="1"/>
</dbReference>
<dbReference type="InterPro" id="IPR036052">
    <property type="entry name" value="TrpB-like_PALP_sf"/>
</dbReference>
<evidence type="ECO:0000256" key="7">
    <source>
        <dbReference type="ARBA" id="ARBA00022605"/>
    </source>
</evidence>
<evidence type="ECO:0000256" key="1">
    <source>
        <dbReference type="ARBA" id="ARBA00001933"/>
    </source>
</evidence>
<dbReference type="InterPro" id="IPR056411">
    <property type="entry name" value="CysS_C"/>
</dbReference>
<evidence type="ECO:0000313" key="22">
    <source>
        <dbReference type="EMBL" id="QGY38815.1"/>
    </source>
</evidence>
<comment type="pathway">
    <text evidence="3">Amino-acid biosynthesis; L-cysteine biosynthesis; L-cysteine from L-serine: step 2/2.</text>
</comment>
<keyword evidence="13 17" id="KW-0663">Pyridoxal phosphate</keyword>
<comment type="cofactor">
    <cofactor evidence="2">
        <name>Zn(2+)</name>
        <dbReference type="ChEBI" id="CHEBI:29105"/>
    </cofactor>
</comment>
<protein>
    <recommendedName>
        <fullName evidence="5">cysteine synthase</fullName>
        <ecNumber evidence="5">2.5.1.47</ecNumber>
    </recommendedName>
</protein>
<dbReference type="Pfam" id="PF23493">
    <property type="entry name" value="CysS_C"/>
    <property type="match status" value="1"/>
</dbReference>
<dbReference type="InterPro" id="IPR005856">
    <property type="entry name" value="Cys_synth"/>
</dbReference>
<evidence type="ECO:0000256" key="11">
    <source>
        <dbReference type="ARBA" id="ARBA00022833"/>
    </source>
</evidence>
<dbReference type="GO" id="GO:0004812">
    <property type="term" value="F:aminoacyl-tRNA ligase activity"/>
    <property type="evidence" value="ECO:0007669"/>
    <property type="project" value="UniProtKB-KW"/>
</dbReference>
<evidence type="ECO:0000256" key="10">
    <source>
        <dbReference type="ARBA" id="ARBA00022741"/>
    </source>
</evidence>
<dbReference type="InterPro" id="IPR032678">
    <property type="entry name" value="tRNA-synt_1_cat_dom"/>
</dbReference>
<dbReference type="EC" id="2.5.1.47" evidence="5"/>
<dbReference type="Pfam" id="PF01406">
    <property type="entry name" value="tRNA-synt_1e"/>
    <property type="match status" value="1"/>
</dbReference>
<dbReference type="GO" id="GO:0006535">
    <property type="term" value="P:cysteine biosynthetic process from serine"/>
    <property type="evidence" value="ECO:0007669"/>
    <property type="project" value="InterPro"/>
</dbReference>
<evidence type="ECO:0000256" key="4">
    <source>
        <dbReference type="ARBA" id="ARBA00007103"/>
    </source>
</evidence>
<evidence type="ECO:0000256" key="13">
    <source>
        <dbReference type="ARBA" id="ARBA00022898"/>
    </source>
</evidence>
<organism evidence="22 23">
    <name type="scientific">Pseudodesulfovibrio cashew</name>
    <dbReference type="NCBI Taxonomy" id="2678688"/>
    <lineage>
        <taxon>Bacteria</taxon>
        <taxon>Pseudomonadati</taxon>
        <taxon>Thermodesulfobacteriota</taxon>
        <taxon>Desulfovibrionia</taxon>
        <taxon>Desulfovibrionales</taxon>
        <taxon>Desulfovibrionaceae</taxon>
    </lineage>
</organism>
<dbReference type="UniPathway" id="UPA00136">
    <property type="reaction ID" value="UER00200"/>
</dbReference>
<evidence type="ECO:0000256" key="6">
    <source>
        <dbReference type="ARBA" id="ARBA00022598"/>
    </source>
</evidence>
<keyword evidence="7" id="KW-0028">Amino-acid biosynthesis</keyword>
<dbReference type="FunFam" id="3.40.50.1100:FF:000003">
    <property type="entry name" value="Cystathionine beta-synthase"/>
    <property type="match status" value="1"/>
</dbReference>
<keyword evidence="14" id="KW-0030">Aminoacyl-tRNA synthetase</keyword>
<dbReference type="AlphaFoldDB" id="A0A6I6J8C8"/>
<dbReference type="RefSeq" id="WP_158945981.1">
    <property type="nucleotide sequence ID" value="NZ_CP046400.1"/>
</dbReference>
<dbReference type="GO" id="GO:0005524">
    <property type="term" value="F:ATP binding"/>
    <property type="evidence" value="ECO:0007669"/>
    <property type="project" value="UniProtKB-KW"/>
</dbReference>
<dbReference type="SUPFAM" id="SSF52374">
    <property type="entry name" value="Nucleotidylyl transferase"/>
    <property type="match status" value="1"/>
</dbReference>
<evidence type="ECO:0000256" key="17">
    <source>
        <dbReference type="PIRSR" id="PIRSR605856-50"/>
    </source>
</evidence>
<evidence type="ECO:0000256" key="9">
    <source>
        <dbReference type="ARBA" id="ARBA00022723"/>
    </source>
</evidence>
<sequence length="760" mass="82260">MNEDLLALIGGTPLVKIRHLNPHPNVKILAKIESQNPGGSIKDRVAAAMIAAAEASGELTRDKTIIEATSGNTGVGLAMVAAIKGYRIKLLMPETASEERKMIMAAYGAELELTPGHLATDGAIEQAYRYAREEPDKYVLMDQYNNPASIDAHYNGTGREIWEQTGGEVTHCVMALGTTGTAMGIAKRLHEEGDAYVAAVEPYAGHKIQGLKNMLESYPPGIYDKSALDEVLHVDDETAFDTCRRLAREEGLFVGMSSGAAMAGALQLAERLDSGLIVVIFPDSGERYLSTHLFRRQAGSGITVHDMATGTDKHLNTGGGLGVYAMGPSLDNPDGLDAWRRVILLDVFTRHLASRGVDISAAVGLTDMDDRTLAAARAENGARDTFAASRREAILARAAQMGVSDTIDFPLSSASNDASLDLCRKLLGKGLAYEKLRSVYFDVFRDKRYGEIGTVDMDKVSGGRTVDLDAYVKDNPLDFTLLKRASLLDLKRGEVLETQWGNVRPSWFLQHAAAALSAQPRTDVMIGSEKHRFPHLENLRAIWSVTGRELQAWMVCQQATDTGGGDLDSVAEALGGFRAARLWLLSAASRKPLCASPENLSMWARNWRKIQECAAALTLSLDARGDAVPAGVEQAVFDLKAGLKTALEEDLSLHHFWPVLFRFVKRVNGWLAAGELSGASARTCLEELKAVDAVLGIFDPEQMPIPLSDLPAGVQGMLADRQKARESRDFAASDALRDEIAAAGYRLEDTAGAPRVFKVV</sequence>
<dbReference type="CDD" id="cd01561">
    <property type="entry name" value="CBS_like"/>
    <property type="match status" value="1"/>
</dbReference>
<evidence type="ECO:0000256" key="5">
    <source>
        <dbReference type="ARBA" id="ARBA00012681"/>
    </source>
</evidence>
<keyword evidence="9" id="KW-0479">Metal-binding</keyword>
<keyword evidence="15" id="KW-0198">Cysteine biosynthesis</keyword>
<evidence type="ECO:0000256" key="14">
    <source>
        <dbReference type="ARBA" id="ARBA00023146"/>
    </source>
</evidence>
<feature type="binding site" evidence="17">
    <location>
        <begin position="177"/>
        <end position="181"/>
    </location>
    <ligand>
        <name>pyridoxal 5'-phosphate</name>
        <dbReference type="ChEBI" id="CHEBI:597326"/>
    </ligand>
</feature>
<feature type="modified residue" description="N6-(pyridoxal phosphate)lysine" evidence="18">
    <location>
        <position position="42"/>
    </location>
</feature>
<keyword evidence="10" id="KW-0547">Nucleotide-binding</keyword>
<accession>A0A6I6J8C8</accession>
<proteinExistence type="inferred from homology"/>
<keyword evidence="6" id="KW-0436">Ligase</keyword>
<dbReference type="Gene3D" id="3.40.50.1100">
    <property type="match status" value="2"/>
</dbReference>
<name>A0A6I6J8C8_9BACT</name>
<dbReference type="Pfam" id="PF00291">
    <property type="entry name" value="PALP"/>
    <property type="match status" value="1"/>
</dbReference>
<keyword evidence="23" id="KW-1185">Reference proteome</keyword>
<dbReference type="InterPro" id="IPR014729">
    <property type="entry name" value="Rossmann-like_a/b/a_fold"/>
</dbReference>
<gene>
    <name evidence="22" type="ORF">GM415_01235</name>
</gene>
<comment type="cofactor">
    <cofactor evidence="1 17">
        <name>pyridoxal 5'-phosphate</name>
        <dbReference type="ChEBI" id="CHEBI:597326"/>
    </cofactor>
</comment>
<evidence type="ECO:0000259" key="19">
    <source>
        <dbReference type="Pfam" id="PF00291"/>
    </source>
</evidence>
<evidence type="ECO:0000256" key="2">
    <source>
        <dbReference type="ARBA" id="ARBA00001947"/>
    </source>
</evidence>
<evidence type="ECO:0000313" key="23">
    <source>
        <dbReference type="Proteomes" id="UP000428328"/>
    </source>
</evidence>
<keyword evidence="8 22" id="KW-0808">Transferase</keyword>
<comment type="catalytic activity">
    <reaction evidence="16">
        <text>O-acetyl-L-serine + hydrogen sulfide = L-cysteine + acetate</text>
        <dbReference type="Rhea" id="RHEA:14829"/>
        <dbReference type="ChEBI" id="CHEBI:29919"/>
        <dbReference type="ChEBI" id="CHEBI:30089"/>
        <dbReference type="ChEBI" id="CHEBI:35235"/>
        <dbReference type="ChEBI" id="CHEBI:58340"/>
        <dbReference type="EC" id="2.5.1.47"/>
    </reaction>
</comment>
<reference evidence="22 23" key="1">
    <citation type="submission" date="2019-11" db="EMBL/GenBank/DDBJ databases">
        <authorList>
            <person name="Zheng R.K."/>
            <person name="Sun C.M."/>
        </authorList>
    </citation>
    <scope>NUCLEOTIDE SEQUENCE [LARGE SCALE GENOMIC DNA]</scope>
    <source>
        <strain evidence="22 23">SRB007</strain>
    </source>
</reference>
<feature type="binding site" evidence="17">
    <location>
        <position position="257"/>
    </location>
    <ligand>
        <name>pyridoxal 5'-phosphate</name>
        <dbReference type="ChEBI" id="CHEBI:597326"/>
    </ligand>
</feature>
<dbReference type="NCBIfam" id="TIGR01136">
    <property type="entry name" value="cysKM"/>
    <property type="match status" value="1"/>
</dbReference>
<keyword evidence="11" id="KW-0862">Zinc</keyword>
<evidence type="ECO:0000256" key="8">
    <source>
        <dbReference type="ARBA" id="ARBA00022679"/>
    </source>
</evidence>
<dbReference type="InterPro" id="IPR001926">
    <property type="entry name" value="TrpB-like_PALP"/>
</dbReference>
<dbReference type="Proteomes" id="UP000428328">
    <property type="component" value="Chromosome"/>
</dbReference>
<keyword evidence="12" id="KW-0067">ATP-binding</keyword>
<dbReference type="GO" id="GO:0006418">
    <property type="term" value="P:tRNA aminoacylation for protein translation"/>
    <property type="evidence" value="ECO:0007669"/>
    <property type="project" value="InterPro"/>
</dbReference>
<evidence type="ECO:0000256" key="12">
    <source>
        <dbReference type="ARBA" id="ARBA00022840"/>
    </source>
</evidence>
<dbReference type="Gene3D" id="3.40.50.620">
    <property type="entry name" value="HUPs"/>
    <property type="match status" value="1"/>
</dbReference>
<dbReference type="KEGG" id="psel:GM415_01235"/>
<evidence type="ECO:0000256" key="18">
    <source>
        <dbReference type="PIRSR" id="PIRSR605856-51"/>
    </source>
</evidence>
<dbReference type="InterPro" id="IPR009080">
    <property type="entry name" value="tRNAsynth_Ia_anticodon-bd"/>
</dbReference>
<dbReference type="InterPro" id="IPR050214">
    <property type="entry name" value="Cys_Synth/Cystath_Beta-Synth"/>
</dbReference>
<evidence type="ECO:0000256" key="15">
    <source>
        <dbReference type="ARBA" id="ARBA00023192"/>
    </source>
</evidence>
<dbReference type="EMBL" id="CP046400">
    <property type="protein sequence ID" value="QGY38815.1"/>
    <property type="molecule type" value="Genomic_DNA"/>
</dbReference>
<evidence type="ECO:0000256" key="3">
    <source>
        <dbReference type="ARBA" id="ARBA00004962"/>
    </source>
</evidence>
<feature type="binding site" evidence="17">
    <location>
        <position position="72"/>
    </location>
    <ligand>
        <name>pyridoxal 5'-phosphate</name>
        <dbReference type="ChEBI" id="CHEBI:597326"/>
    </ligand>
</feature>
<dbReference type="GO" id="GO:0046872">
    <property type="term" value="F:metal ion binding"/>
    <property type="evidence" value="ECO:0007669"/>
    <property type="project" value="UniProtKB-KW"/>
</dbReference>
<evidence type="ECO:0000259" key="21">
    <source>
        <dbReference type="Pfam" id="PF23493"/>
    </source>
</evidence>
<feature type="domain" description="Tryptophan synthase beta chain-like PALP" evidence="19">
    <location>
        <begin position="8"/>
        <end position="283"/>
    </location>
</feature>
<dbReference type="SUPFAM" id="SSF47323">
    <property type="entry name" value="Anticodon-binding domain of a subclass of class I aminoacyl-tRNA synthetases"/>
    <property type="match status" value="1"/>
</dbReference>
<dbReference type="GO" id="GO:0004124">
    <property type="term" value="F:cysteine synthase activity"/>
    <property type="evidence" value="ECO:0007669"/>
    <property type="project" value="UniProtKB-EC"/>
</dbReference>
<dbReference type="Gene3D" id="1.20.120.1910">
    <property type="entry name" value="Cysteine-tRNA ligase, C-terminal anti-codon recognition domain"/>
    <property type="match status" value="1"/>
</dbReference>
<dbReference type="PROSITE" id="PS00901">
    <property type="entry name" value="CYS_SYNTHASE"/>
    <property type="match status" value="1"/>
</dbReference>
<comment type="similarity">
    <text evidence="4">Belongs to the cysteine synthase/cystathionine beta-synthase family.</text>
</comment>
<feature type="domain" description="tRNA synthetases class I catalytic" evidence="20">
    <location>
        <begin position="320"/>
        <end position="543"/>
    </location>
</feature>
<dbReference type="SUPFAM" id="SSF53686">
    <property type="entry name" value="Tryptophan synthase beta subunit-like PLP-dependent enzymes"/>
    <property type="match status" value="1"/>
</dbReference>
<evidence type="ECO:0000256" key="16">
    <source>
        <dbReference type="ARBA" id="ARBA00047931"/>
    </source>
</evidence>